<keyword evidence="1" id="KW-1133">Transmembrane helix</keyword>
<sequence>FINWVNSQNSISNLDDSMLAAQRARDRINENIAWANNNLEDIYEWIDLNDASTVFVSTTSLCLAMIIALYNQQ</sequence>
<proteinExistence type="predicted"/>
<evidence type="ECO:0000313" key="2">
    <source>
        <dbReference type="EMBL" id="CAH2219664.1"/>
    </source>
</evidence>
<dbReference type="AlphaFoldDB" id="A0A8S4QTU0"/>
<reference evidence="2" key="1">
    <citation type="submission" date="2022-03" db="EMBL/GenBank/DDBJ databases">
        <authorList>
            <person name="Lindestad O."/>
        </authorList>
    </citation>
    <scope>NUCLEOTIDE SEQUENCE</scope>
</reference>
<keyword evidence="1" id="KW-0812">Transmembrane</keyword>
<comment type="caution">
    <text evidence="2">The sequence shown here is derived from an EMBL/GenBank/DDBJ whole genome shotgun (WGS) entry which is preliminary data.</text>
</comment>
<keyword evidence="1" id="KW-0472">Membrane</keyword>
<evidence type="ECO:0000256" key="1">
    <source>
        <dbReference type="SAM" id="Phobius"/>
    </source>
</evidence>
<feature type="transmembrane region" description="Helical" evidence="1">
    <location>
        <begin position="51"/>
        <end position="70"/>
    </location>
</feature>
<dbReference type="EMBL" id="CAKXAJ010019963">
    <property type="protein sequence ID" value="CAH2219664.1"/>
    <property type="molecule type" value="Genomic_DNA"/>
</dbReference>
<dbReference type="Proteomes" id="UP000838756">
    <property type="component" value="Unassembled WGS sequence"/>
</dbReference>
<accession>A0A8S4QTU0</accession>
<keyword evidence="3" id="KW-1185">Reference proteome</keyword>
<gene>
    <name evidence="2" type="primary">jg24689</name>
    <name evidence="2" type="ORF">PAEG_LOCUS6508</name>
</gene>
<name>A0A8S4QTU0_9NEOP</name>
<evidence type="ECO:0000313" key="3">
    <source>
        <dbReference type="Proteomes" id="UP000838756"/>
    </source>
</evidence>
<organism evidence="2 3">
    <name type="scientific">Pararge aegeria aegeria</name>
    <dbReference type="NCBI Taxonomy" id="348720"/>
    <lineage>
        <taxon>Eukaryota</taxon>
        <taxon>Metazoa</taxon>
        <taxon>Ecdysozoa</taxon>
        <taxon>Arthropoda</taxon>
        <taxon>Hexapoda</taxon>
        <taxon>Insecta</taxon>
        <taxon>Pterygota</taxon>
        <taxon>Neoptera</taxon>
        <taxon>Endopterygota</taxon>
        <taxon>Lepidoptera</taxon>
        <taxon>Glossata</taxon>
        <taxon>Ditrysia</taxon>
        <taxon>Papilionoidea</taxon>
        <taxon>Nymphalidae</taxon>
        <taxon>Satyrinae</taxon>
        <taxon>Satyrini</taxon>
        <taxon>Parargina</taxon>
        <taxon>Pararge</taxon>
    </lineage>
</organism>
<feature type="non-terminal residue" evidence="2">
    <location>
        <position position="1"/>
    </location>
</feature>
<protein>
    <submittedName>
        <fullName evidence="2">Jg24689 protein</fullName>
    </submittedName>
</protein>